<comment type="caution">
    <text evidence="5">The sequence shown here is derived from an EMBL/GenBank/DDBJ whole genome shotgun (WGS) entry which is preliminary data.</text>
</comment>
<proteinExistence type="predicted"/>
<dbReference type="AlphaFoldDB" id="A0AAV7IUG5"/>
<dbReference type="InterPro" id="IPR036860">
    <property type="entry name" value="SH2_dom_sf"/>
</dbReference>
<dbReference type="SMART" id="SM00252">
    <property type="entry name" value="SH2"/>
    <property type="match status" value="1"/>
</dbReference>
<sequence length="562" mass="64066">MSKLSRSEAIKHIKNWTTDEVIQALKKNGLDECCEAVLKRQIDGDELWHLTEGKLALWKRDLTRSQTWSLWGFVEELNRVPEEHVSVASIVQVDQEPVSDSGSWGTDFEDDEEDDDPLTKKNPVLRKNNPTLQQRTDFRNSLMMFQKHEKLAQEINNTSTCTNKTNNRPDSIYMNCGSDSSAADQENAYMNFEQEEKLKSKTVSQLHKKFEQTLASQLKEQLKLRYPESKPTIKKPEMPDRSTKPKTKVFSPANTPSQVVDGKEIKKPAVPPPRPEKCPRVFEKSDDLPKPPVMLRNFDLVANLPTKTDESEDEYEAFDEQIIEQNRIKLGSNQSLIQKSIEIVYKPPSTTSQENQEDYEIYECITENPDDNAYYIQPLPNPNANDPPPTSVISSTIESTPTLTSSTRSLNKIERSPEKKSATLPHSGSNTSLSAEMRATRPLPPPPFGQSYMESSWFHNVTREQAIALIKERARNGYFLLRPSTSDLNNPLVLVLWFKDRVYNVPVRKRTDSRYALGSLKADEQTFATVEEIVKFYSKDELVLYSGGIQMGRTRLADTPSK</sequence>
<feature type="domain" description="SH2" evidence="4">
    <location>
        <begin position="456"/>
        <end position="560"/>
    </location>
</feature>
<dbReference type="EMBL" id="JAHXZJ010000747">
    <property type="protein sequence ID" value="KAH0557963.1"/>
    <property type="molecule type" value="Genomic_DNA"/>
</dbReference>
<dbReference type="InterPro" id="IPR000980">
    <property type="entry name" value="SH2"/>
</dbReference>
<dbReference type="PROSITE" id="PS50001">
    <property type="entry name" value="SH2"/>
    <property type="match status" value="1"/>
</dbReference>
<feature type="compositionally biased region" description="Polar residues" evidence="3">
    <location>
        <begin position="424"/>
        <end position="434"/>
    </location>
</feature>
<accession>A0AAV7IUG5</accession>
<keyword evidence="1 2" id="KW-0727">SH2 domain</keyword>
<evidence type="ECO:0000256" key="3">
    <source>
        <dbReference type="SAM" id="MobiDB-lite"/>
    </source>
</evidence>
<evidence type="ECO:0000313" key="6">
    <source>
        <dbReference type="Proteomes" id="UP000826195"/>
    </source>
</evidence>
<feature type="region of interest" description="Disordered" evidence="3">
    <location>
        <begin position="381"/>
        <end position="438"/>
    </location>
</feature>
<feature type="compositionally biased region" description="Basic and acidic residues" evidence="3">
    <location>
        <begin position="411"/>
        <end position="421"/>
    </location>
</feature>
<feature type="region of interest" description="Disordered" evidence="3">
    <location>
        <begin position="96"/>
        <end position="130"/>
    </location>
</feature>
<gene>
    <name evidence="5" type="ORF">KQX54_013289</name>
</gene>
<dbReference type="Pfam" id="PF00017">
    <property type="entry name" value="SH2"/>
    <property type="match status" value="1"/>
</dbReference>
<feature type="compositionally biased region" description="Low complexity" evidence="3">
    <location>
        <begin position="399"/>
        <end position="410"/>
    </location>
</feature>
<evidence type="ECO:0000256" key="1">
    <source>
        <dbReference type="ARBA" id="ARBA00022999"/>
    </source>
</evidence>
<dbReference type="PANTHER" id="PTHR14098:SF14">
    <property type="entry name" value="SH2 DOMAIN-CONTAINING PROTEIN"/>
    <property type="match status" value="1"/>
</dbReference>
<dbReference type="Proteomes" id="UP000826195">
    <property type="component" value="Unassembled WGS sequence"/>
</dbReference>
<evidence type="ECO:0000259" key="4">
    <source>
        <dbReference type="PROSITE" id="PS50001"/>
    </source>
</evidence>
<feature type="compositionally biased region" description="Acidic residues" evidence="3">
    <location>
        <begin position="107"/>
        <end position="116"/>
    </location>
</feature>
<evidence type="ECO:0000313" key="5">
    <source>
        <dbReference type="EMBL" id="KAH0557963.1"/>
    </source>
</evidence>
<evidence type="ECO:0000256" key="2">
    <source>
        <dbReference type="PROSITE-ProRule" id="PRU00191"/>
    </source>
</evidence>
<organism evidence="5 6">
    <name type="scientific">Cotesia glomerata</name>
    <name type="common">Lepidopteran parasitic wasp</name>
    <name type="synonym">Apanteles glomeratus</name>
    <dbReference type="NCBI Taxonomy" id="32391"/>
    <lineage>
        <taxon>Eukaryota</taxon>
        <taxon>Metazoa</taxon>
        <taxon>Ecdysozoa</taxon>
        <taxon>Arthropoda</taxon>
        <taxon>Hexapoda</taxon>
        <taxon>Insecta</taxon>
        <taxon>Pterygota</taxon>
        <taxon>Neoptera</taxon>
        <taxon>Endopterygota</taxon>
        <taxon>Hymenoptera</taxon>
        <taxon>Apocrita</taxon>
        <taxon>Ichneumonoidea</taxon>
        <taxon>Braconidae</taxon>
        <taxon>Microgastrinae</taxon>
        <taxon>Cotesia</taxon>
    </lineage>
</organism>
<dbReference type="InterPro" id="IPR013761">
    <property type="entry name" value="SAM/pointed_sf"/>
</dbReference>
<feature type="compositionally biased region" description="Basic and acidic residues" evidence="3">
    <location>
        <begin position="234"/>
        <end position="243"/>
    </location>
</feature>
<dbReference type="Gene3D" id="3.30.505.10">
    <property type="entry name" value="SH2 domain"/>
    <property type="match status" value="1"/>
</dbReference>
<dbReference type="SUPFAM" id="SSF55550">
    <property type="entry name" value="SH2 domain"/>
    <property type="match status" value="1"/>
</dbReference>
<dbReference type="Gene3D" id="1.10.150.50">
    <property type="entry name" value="Transcription Factor, Ets-1"/>
    <property type="match status" value="1"/>
</dbReference>
<dbReference type="GO" id="GO:0035556">
    <property type="term" value="P:intracellular signal transduction"/>
    <property type="evidence" value="ECO:0007669"/>
    <property type="project" value="TreeGrafter"/>
</dbReference>
<dbReference type="InterPro" id="IPR051751">
    <property type="entry name" value="Immunoreceptor_sig_adapters"/>
</dbReference>
<feature type="compositionally biased region" description="Pro residues" evidence="3">
    <location>
        <begin position="381"/>
        <end position="390"/>
    </location>
</feature>
<reference evidence="5 6" key="1">
    <citation type="journal article" date="2021" name="J. Hered.">
        <title>A chromosome-level genome assembly of the parasitoid wasp, Cotesia glomerata (Hymenoptera: Braconidae).</title>
        <authorList>
            <person name="Pinto B.J."/>
            <person name="Weis J.J."/>
            <person name="Gamble T."/>
            <person name="Ode P.J."/>
            <person name="Paul R."/>
            <person name="Zaspel J.M."/>
        </authorList>
    </citation>
    <scope>NUCLEOTIDE SEQUENCE [LARGE SCALE GENOMIC DNA]</scope>
    <source>
        <strain evidence="5">CgM1</strain>
    </source>
</reference>
<dbReference type="SUPFAM" id="SSF47769">
    <property type="entry name" value="SAM/Pointed domain"/>
    <property type="match status" value="1"/>
</dbReference>
<dbReference type="GO" id="GO:0007169">
    <property type="term" value="P:cell surface receptor protein tyrosine kinase signaling pathway"/>
    <property type="evidence" value="ECO:0007669"/>
    <property type="project" value="TreeGrafter"/>
</dbReference>
<feature type="region of interest" description="Disordered" evidence="3">
    <location>
        <begin position="222"/>
        <end position="286"/>
    </location>
</feature>
<dbReference type="PANTHER" id="PTHR14098">
    <property type="entry name" value="SH2 DOMAIN CONTAINING PROTEIN"/>
    <property type="match status" value="1"/>
</dbReference>
<dbReference type="GO" id="GO:0005737">
    <property type="term" value="C:cytoplasm"/>
    <property type="evidence" value="ECO:0007669"/>
    <property type="project" value="UniProtKB-ARBA"/>
</dbReference>
<feature type="compositionally biased region" description="Basic and acidic residues" evidence="3">
    <location>
        <begin position="274"/>
        <end position="286"/>
    </location>
</feature>
<keyword evidence="6" id="KW-1185">Reference proteome</keyword>
<protein>
    <recommendedName>
        <fullName evidence="4">SH2 domain-containing protein</fullName>
    </recommendedName>
</protein>
<name>A0AAV7IUG5_COTGL</name>